<comment type="caution">
    <text evidence="2">The sequence shown here is derived from an EMBL/GenBank/DDBJ whole genome shotgun (WGS) entry which is preliminary data.</text>
</comment>
<evidence type="ECO:0000313" key="3">
    <source>
        <dbReference type="Proteomes" id="UP001392437"/>
    </source>
</evidence>
<gene>
    <name evidence="2" type="ORF">PG999_004117</name>
</gene>
<evidence type="ECO:0000313" key="2">
    <source>
        <dbReference type="EMBL" id="KAK8124199.1"/>
    </source>
</evidence>
<accession>A0AAW0R5L6</accession>
<proteinExistence type="predicted"/>
<sequence length="93" mass="9715">MDWLEADAAAGSSGDLILGGEGGRSDHPQISLASDGDSSSNNSRGAEPGVEFSVTCTRAKLKAMVCHAFEGAMLDAAELSDESQMTVTLRLRR</sequence>
<dbReference type="AlphaFoldDB" id="A0AAW0R5L6"/>
<protein>
    <submittedName>
        <fullName evidence="2">Uncharacterized protein</fullName>
    </submittedName>
</protein>
<feature type="region of interest" description="Disordered" evidence="1">
    <location>
        <begin position="1"/>
        <end position="50"/>
    </location>
</feature>
<feature type="compositionally biased region" description="Low complexity" evidence="1">
    <location>
        <begin position="31"/>
        <end position="46"/>
    </location>
</feature>
<name>A0AAW0R5L6_9PEZI</name>
<organism evidence="2 3">
    <name type="scientific">Apiospora kogelbergensis</name>
    <dbReference type="NCBI Taxonomy" id="1337665"/>
    <lineage>
        <taxon>Eukaryota</taxon>
        <taxon>Fungi</taxon>
        <taxon>Dikarya</taxon>
        <taxon>Ascomycota</taxon>
        <taxon>Pezizomycotina</taxon>
        <taxon>Sordariomycetes</taxon>
        <taxon>Xylariomycetidae</taxon>
        <taxon>Amphisphaeriales</taxon>
        <taxon>Apiosporaceae</taxon>
        <taxon>Apiospora</taxon>
    </lineage>
</organism>
<reference evidence="2 3" key="1">
    <citation type="submission" date="2023-01" db="EMBL/GenBank/DDBJ databases">
        <title>Analysis of 21 Apiospora genomes using comparative genomics revels a genus with tremendous synthesis potential of carbohydrate active enzymes and secondary metabolites.</title>
        <authorList>
            <person name="Sorensen T."/>
        </authorList>
    </citation>
    <scope>NUCLEOTIDE SEQUENCE [LARGE SCALE GENOMIC DNA]</scope>
    <source>
        <strain evidence="2 3">CBS 117206</strain>
    </source>
</reference>
<dbReference type="EMBL" id="JAQQWP010000003">
    <property type="protein sequence ID" value="KAK8124199.1"/>
    <property type="molecule type" value="Genomic_DNA"/>
</dbReference>
<keyword evidence="3" id="KW-1185">Reference proteome</keyword>
<evidence type="ECO:0000256" key="1">
    <source>
        <dbReference type="SAM" id="MobiDB-lite"/>
    </source>
</evidence>
<dbReference type="Proteomes" id="UP001392437">
    <property type="component" value="Unassembled WGS sequence"/>
</dbReference>